<name>A0A8X8KGP4_ACIGI</name>
<dbReference type="NCBIfam" id="TIGR02059">
    <property type="entry name" value="swm_rep_I"/>
    <property type="match status" value="4"/>
</dbReference>
<dbReference type="EMBL" id="JAHWXT010000022">
    <property type="protein sequence ID" value="MCF0267175.1"/>
    <property type="molecule type" value="Genomic_DNA"/>
</dbReference>
<feature type="non-terminal residue" evidence="1">
    <location>
        <position position="1"/>
    </location>
</feature>
<evidence type="ECO:0000313" key="1">
    <source>
        <dbReference type="EMBL" id="MCF0267175.1"/>
    </source>
</evidence>
<sequence length="454" mass="45457">NDINAIQDLVGNDAASLPVTTVTNDSVVLDTTAPTFVSAVVDPLGLSLTLTYNELLDFNLLHLPAAGSFAVTVGGQSVTVTGVVVAGNNVVLSLATVVTAGQPVTVAYTDPTAGNDINAIQDLVGNDAASLPVTTVTNDSVVLDTTAPTFVSAVVDPLGLSLTLTYNELLDFNLLHLPAAGSFAVTVGGQSVTVTGVVVAGNNVVLSLATVVTAGQPVTVAYTDPTAGNDINAIQDLVGNDAASLPVTTVTNDSVVLDTTAPTFVSAVVDPLGLSLTLTYNELLDFNLLHLPAAGSFAVTVGGQSVTVTGVVVAGNNVVLSLATVVTAGQPVTVAYTDPTAGNDINAIQDLVGNDAASLPVTTVTNDSVVLDTTAPTFVSAVVDPLGLSLTLTYNELLDFNLLHLPAAGSFAVTVGGQSVTVTGVVVAGNNVVLSLATVVTAGQPVTVAYTDPT</sequence>
<reference evidence="1" key="1">
    <citation type="submission" date="2021-07" db="EMBL/GenBank/DDBJ databases">
        <authorList>
            <person name="Fernandez M."/>
            <person name="Pereira P."/>
            <person name="Torres Tejerizo G.A."/>
            <person name="Gonzalez P."/>
            <person name="Agostini E."/>
        </authorList>
    </citation>
    <scope>NUCLEOTIDE SEQUENCE</scope>
    <source>
        <strain evidence="1">SFC 500-1A</strain>
    </source>
</reference>
<feature type="non-terminal residue" evidence="1">
    <location>
        <position position="454"/>
    </location>
</feature>
<evidence type="ECO:0000313" key="2">
    <source>
        <dbReference type="Proteomes" id="UP000887320"/>
    </source>
</evidence>
<dbReference type="InterPro" id="IPR011801">
    <property type="entry name" value="Swm_rep_I_cyn"/>
</dbReference>
<accession>A0A8X8KGP4</accession>
<proteinExistence type="predicted"/>
<dbReference type="RefSeq" id="WP_234624393.1">
    <property type="nucleotide sequence ID" value="NZ_JAHWXT010000022.1"/>
</dbReference>
<comment type="caution">
    <text evidence="1">The sequence shown here is derived from an EMBL/GenBank/DDBJ whole genome shotgun (WGS) entry which is preliminary data.</text>
</comment>
<dbReference type="InterPro" id="IPR028059">
    <property type="entry name" value="SWM_rpt"/>
</dbReference>
<organism evidence="1 2">
    <name type="scientific">Acinetobacter guillouiae</name>
    <name type="common">Acinetobacter genomosp. 11</name>
    <dbReference type="NCBI Taxonomy" id="106649"/>
    <lineage>
        <taxon>Bacteria</taxon>
        <taxon>Pseudomonadati</taxon>
        <taxon>Pseudomonadota</taxon>
        <taxon>Gammaproteobacteria</taxon>
        <taxon>Moraxellales</taxon>
        <taxon>Moraxellaceae</taxon>
        <taxon>Acinetobacter</taxon>
    </lineage>
</organism>
<dbReference type="AlphaFoldDB" id="A0A8X8KGP4"/>
<dbReference type="Proteomes" id="UP000887320">
    <property type="component" value="Unassembled WGS sequence"/>
</dbReference>
<dbReference type="Pfam" id="PF13753">
    <property type="entry name" value="SWM_repeat"/>
    <property type="match status" value="4"/>
</dbReference>
<gene>
    <name evidence="1" type="ORF">KW868_22300</name>
</gene>
<protein>
    <recommendedName>
        <fullName evidence="3">Type I secretion C-terminal target domain-containing protein</fullName>
    </recommendedName>
</protein>
<evidence type="ECO:0008006" key="3">
    <source>
        <dbReference type="Google" id="ProtNLM"/>
    </source>
</evidence>